<name>A0A915KTT8_ROMCU</name>
<keyword evidence="1" id="KW-1185">Reference proteome</keyword>
<protein>
    <submittedName>
        <fullName evidence="2">Uncharacterized protein</fullName>
    </submittedName>
</protein>
<dbReference type="Proteomes" id="UP000887565">
    <property type="component" value="Unplaced"/>
</dbReference>
<dbReference type="WBParaSite" id="nRc.2.0.1.t41891-RA">
    <property type="protein sequence ID" value="nRc.2.0.1.t41891-RA"/>
    <property type="gene ID" value="nRc.2.0.1.g41891"/>
</dbReference>
<sequence length="105" mass="12019">MGVFLPILSLIFALLIAYILNPRFFSPPPTLPPAILGKFGAADGDSKTSKIEPFEIPYDETMMQNLRRKLNETIFFDSLPSSNFGFLKKFKILIFNLKKKKFFLI</sequence>
<reference evidence="2" key="1">
    <citation type="submission" date="2022-11" db="UniProtKB">
        <authorList>
            <consortium name="WormBaseParasite"/>
        </authorList>
    </citation>
    <scope>IDENTIFICATION</scope>
</reference>
<evidence type="ECO:0000313" key="1">
    <source>
        <dbReference type="Proteomes" id="UP000887565"/>
    </source>
</evidence>
<organism evidence="1 2">
    <name type="scientific">Romanomermis culicivorax</name>
    <name type="common">Nematode worm</name>
    <dbReference type="NCBI Taxonomy" id="13658"/>
    <lineage>
        <taxon>Eukaryota</taxon>
        <taxon>Metazoa</taxon>
        <taxon>Ecdysozoa</taxon>
        <taxon>Nematoda</taxon>
        <taxon>Enoplea</taxon>
        <taxon>Dorylaimia</taxon>
        <taxon>Mermithida</taxon>
        <taxon>Mermithoidea</taxon>
        <taxon>Mermithidae</taxon>
        <taxon>Romanomermis</taxon>
    </lineage>
</organism>
<dbReference type="AlphaFoldDB" id="A0A915KTT8"/>
<proteinExistence type="predicted"/>
<evidence type="ECO:0000313" key="2">
    <source>
        <dbReference type="WBParaSite" id="nRc.2.0.1.t41891-RA"/>
    </source>
</evidence>
<accession>A0A915KTT8</accession>